<keyword evidence="1" id="KW-0732">Signal</keyword>
<evidence type="ECO:0000256" key="1">
    <source>
        <dbReference type="SAM" id="SignalP"/>
    </source>
</evidence>
<comment type="caution">
    <text evidence="2">The sequence shown here is derived from an EMBL/GenBank/DDBJ whole genome shotgun (WGS) entry which is preliminary data.</text>
</comment>
<dbReference type="SUPFAM" id="SSF53850">
    <property type="entry name" value="Periplasmic binding protein-like II"/>
    <property type="match status" value="1"/>
</dbReference>
<dbReference type="PANTHER" id="PTHR42941:SF1">
    <property type="entry name" value="SLL1037 PROTEIN"/>
    <property type="match status" value="1"/>
</dbReference>
<dbReference type="Proteomes" id="UP000698963">
    <property type="component" value="Unassembled WGS sequence"/>
</dbReference>
<dbReference type="NCBIfam" id="TIGR02122">
    <property type="entry name" value="TRAP_TAXI"/>
    <property type="match status" value="1"/>
</dbReference>
<dbReference type="Gene3D" id="3.40.190.10">
    <property type="entry name" value="Periplasmic binding protein-like II"/>
    <property type="match status" value="2"/>
</dbReference>
<gene>
    <name evidence="2" type="ORF">K8W16_08840</name>
</gene>
<accession>A0A921AXK3</accession>
<evidence type="ECO:0000313" key="2">
    <source>
        <dbReference type="EMBL" id="HJD97735.1"/>
    </source>
</evidence>
<organism evidence="2 3">
    <name type="scientific">Mailhella massiliensis</name>
    <dbReference type="NCBI Taxonomy" id="1903261"/>
    <lineage>
        <taxon>Bacteria</taxon>
        <taxon>Pseudomonadati</taxon>
        <taxon>Thermodesulfobacteriota</taxon>
        <taxon>Desulfovibrionia</taxon>
        <taxon>Desulfovibrionales</taxon>
        <taxon>Desulfovibrionaceae</taxon>
        <taxon>Mailhella</taxon>
    </lineage>
</organism>
<proteinExistence type="predicted"/>
<reference evidence="2" key="2">
    <citation type="submission" date="2021-09" db="EMBL/GenBank/DDBJ databases">
        <authorList>
            <person name="Gilroy R."/>
        </authorList>
    </citation>
    <scope>NUCLEOTIDE SEQUENCE</scope>
    <source>
        <strain evidence="2">ChiGjej2B2-19336</strain>
    </source>
</reference>
<feature type="chain" id="PRO_5037824162" evidence="1">
    <location>
        <begin position="28"/>
        <end position="327"/>
    </location>
</feature>
<sequence length="327" mass="35499">MNSLTRTCLTLLMAGVFALPSAAPCRAASHDMTIVGGGSGGLWAIITEGVGETIRRSFEGARVTTEPGKDGPNQVMVNKGDVQFGVASDLLTIRALKGEAPFKAKMDKLRLVAVLNPLQAVQFFVDAKTGIEKASDIKAKKYPLKITVNRQGTVIDLMSEKTLELYGASYKDITSWGGKIFKIPGPEAMDLWDAGQMDAIIEVCQYPSSRFFELGQKHDLRLLALDDAVIEGLNRELGSTTITIPAGTYPFQKEDCKTVTTQLLLITSVDTPDELVEGVLSSMEQNLDYLRTVHSNLKDLSLEAMAANTAIPMHPAAEKFYAAKLKK</sequence>
<dbReference type="Pfam" id="PF16868">
    <property type="entry name" value="NMT1_3"/>
    <property type="match status" value="1"/>
</dbReference>
<dbReference type="PANTHER" id="PTHR42941">
    <property type="entry name" value="SLL1037 PROTEIN"/>
    <property type="match status" value="1"/>
</dbReference>
<feature type="signal peptide" evidence="1">
    <location>
        <begin position="1"/>
        <end position="27"/>
    </location>
</feature>
<reference evidence="2" key="1">
    <citation type="journal article" date="2021" name="PeerJ">
        <title>Extensive microbial diversity within the chicken gut microbiome revealed by metagenomics and culture.</title>
        <authorList>
            <person name="Gilroy R."/>
            <person name="Ravi A."/>
            <person name="Getino M."/>
            <person name="Pursley I."/>
            <person name="Horton D.L."/>
            <person name="Alikhan N.F."/>
            <person name="Baker D."/>
            <person name="Gharbi K."/>
            <person name="Hall N."/>
            <person name="Watson M."/>
            <person name="Adriaenssens E.M."/>
            <person name="Foster-Nyarko E."/>
            <person name="Jarju S."/>
            <person name="Secka A."/>
            <person name="Antonio M."/>
            <person name="Oren A."/>
            <person name="Chaudhuri R.R."/>
            <person name="La Ragione R."/>
            <person name="Hildebrand F."/>
            <person name="Pallen M.J."/>
        </authorList>
    </citation>
    <scope>NUCLEOTIDE SEQUENCE</scope>
    <source>
        <strain evidence="2">ChiGjej2B2-19336</strain>
    </source>
</reference>
<dbReference type="AlphaFoldDB" id="A0A921AXK3"/>
<dbReference type="InterPro" id="IPR011852">
    <property type="entry name" value="TRAP_TAXI"/>
</dbReference>
<dbReference type="EMBL" id="DYZA01000178">
    <property type="protein sequence ID" value="HJD97735.1"/>
    <property type="molecule type" value="Genomic_DNA"/>
</dbReference>
<protein>
    <submittedName>
        <fullName evidence="2">TAXI family TRAP transporter solute-binding subunit</fullName>
    </submittedName>
</protein>
<dbReference type="RefSeq" id="WP_304122781.1">
    <property type="nucleotide sequence ID" value="NZ_DYZA01000178.1"/>
</dbReference>
<evidence type="ECO:0000313" key="3">
    <source>
        <dbReference type="Proteomes" id="UP000698963"/>
    </source>
</evidence>
<name>A0A921AXK3_9BACT</name>